<keyword evidence="2" id="KW-1185">Reference proteome</keyword>
<dbReference type="EMBL" id="JAGINU010000001">
    <property type="protein sequence ID" value="MBP2366670.1"/>
    <property type="molecule type" value="Genomic_DNA"/>
</dbReference>
<accession>A0ABS4VRY5</accession>
<evidence type="ECO:0000313" key="2">
    <source>
        <dbReference type="Proteomes" id="UP001519295"/>
    </source>
</evidence>
<name>A0ABS4VRY5_9PSEU</name>
<protein>
    <submittedName>
        <fullName evidence="1">Uncharacterized protein</fullName>
    </submittedName>
</protein>
<organism evidence="1 2">
    <name type="scientific">Pseudonocardia parietis</name>
    <dbReference type="NCBI Taxonomy" id="570936"/>
    <lineage>
        <taxon>Bacteria</taxon>
        <taxon>Bacillati</taxon>
        <taxon>Actinomycetota</taxon>
        <taxon>Actinomycetes</taxon>
        <taxon>Pseudonocardiales</taxon>
        <taxon>Pseudonocardiaceae</taxon>
        <taxon>Pseudonocardia</taxon>
    </lineage>
</organism>
<sequence>MTTAEITVEIHLLKRPDGVATLLRRNIAMVDTAAEVAAVEELWTVVDNLGTPALTASTERRLAEIGRALLRGRPLCMEHGLRTPREGELRDMRRLIGQGGQLSFVLAAGVTVDDYFGEATVIDADVVASRDMIAAAARRTLLQQLDALKLRVVDDTDGESQAAASRPPGQEAARTTVLSDLDAALGRIETEREWQARDADRFVFGKADEFGACWSFGVRRTEDGREVIAERPADEPYVIAFVAVEAGQIGNGNLRVVTHRYRLQPSLDLEELLARPNVRAALEACATEPGDRSLRRAAAAVLMTSPHGETDYSVPEPQTDAEEIADGEIETRYGLVLLQDCRGIQ</sequence>
<proteinExistence type="predicted"/>
<dbReference type="Proteomes" id="UP001519295">
    <property type="component" value="Unassembled WGS sequence"/>
</dbReference>
<reference evidence="1 2" key="1">
    <citation type="submission" date="2021-03" db="EMBL/GenBank/DDBJ databases">
        <title>Sequencing the genomes of 1000 actinobacteria strains.</title>
        <authorList>
            <person name="Klenk H.-P."/>
        </authorList>
    </citation>
    <scope>NUCLEOTIDE SEQUENCE [LARGE SCALE GENOMIC DNA]</scope>
    <source>
        <strain evidence="1 2">DSM 45256</strain>
    </source>
</reference>
<dbReference type="RefSeq" id="WP_210026743.1">
    <property type="nucleotide sequence ID" value="NZ_JAGINU010000001.1"/>
</dbReference>
<evidence type="ECO:0000313" key="1">
    <source>
        <dbReference type="EMBL" id="MBP2366670.1"/>
    </source>
</evidence>
<gene>
    <name evidence="1" type="ORF">JOF36_002366</name>
</gene>
<comment type="caution">
    <text evidence="1">The sequence shown here is derived from an EMBL/GenBank/DDBJ whole genome shotgun (WGS) entry which is preliminary data.</text>
</comment>